<proteinExistence type="predicted"/>
<dbReference type="STRING" id="104452.A0A0L7KZT6"/>
<gene>
    <name evidence="5" type="ORF">OBRU01_18570</name>
</gene>
<reference evidence="5 6" key="1">
    <citation type="journal article" date="2015" name="Genome Biol. Evol.">
        <title>The genome of winter moth (Operophtera brumata) provides a genomic perspective on sexual dimorphism and phenology.</title>
        <authorList>
            <person name="Derks M.F."/>
            <person name="Smit S."/>
            <person name="Salis L."/>
            <person name="Schijlen E."/>
            <person name="Bossers A."/>
            <person name="Mateman C."/>
            <person name="Pijl A.S."/>
            <person name="de Ridder D."/>
            <person name="Groenen M.A."/>
            <person name="Visser M.E."/>
            <person name="Megens H.J."/>
        </authorList>
    </citation>
    <scope>NUCLEOTIDE SEQUENCE [LARGE SCALE GENOMIC DNA]</scope>
    <source>
        <strain evidence="5">WM2013NL</strain>
        <tissue evidence="5">Head and thorax</tissue>
    </source>
</reference>
<dbReference type="Proteomes" id="UP000037510">
    <property type="component" value="Unassembled WGS sequence"/>
</dbReference>
<name>A0A0L7KZT6_OPEBR</name>
<keyword evidence="2" id="KW-0964">Secreted</keyword>
<protein>
    <submittedName>
        <fullName evidence="5">CBR-HIM-4 protein</fullName>
    </submittedName>
</protein>
<dbReference type="SUPFAM" id="SSF53300">
    <property type="entry name" value="vWA-like"/>
    <property type="match status" value="1"/>
</dbReference>
<feature type="domain" description="Hemicentin-1-like von Willebrand factor A" evidence="4">
    <location>
        <begin position="81"/>
        <end position="156"/>
    </location>
</feature>
<sequence length="190" mass="21712">MLLLDERKGLLQEKKNKTQRQKISEISKKINETIRRDREIRRQKTLKNYIERTGGIKKALKVLNEKKDWMPNMKNKHGNLVEPPFITESPRQFSRHLGAVTTSGGSDCPEDSLAGIEVALGASKQESFIFVFTDAYAHDYDRLHSIERLCRETHSQRALRLNASGLGIAENAKLHTKTHCGWLISWTSGE</sequence>
<dbReference type="EMBL" id="JTDY01004133">
    <property type="protein sequence ID" value="KOB68544.1"/>
    <property type="molecule type" value="Genomic_DNA"/>
</dbReference>
<keyword evidence="3" id="KW-0732">Signal</keyword>
<comment type="subcellular location">
    <subcellularLocation>
        <location evidence="1">Secreted</location>
    </subcellularLocation>
</comment>
<evidence type="ECO:0000313" key="6">
    <source>
        <dbReference type="Proteomes" id="UP000037510"/>
    </source>
</evidence>
<evidence type="ECO:0000256" key="1">
    <source>
        <dbReference type="ARBA" id="ARBA00004613"/>
    </source>
</evidence>
<evidence type="ECO:0000259" key="4">
    <source>
        <dbReference type="Pfam" id="PF25106"/>
    </source>
</evidence>
<evidence type="ECO:0000256" key="2">
    <source>
        <dbReference type="ARBA" id="ARBA00022525"/>
    </source>
</evidence>
<dbReference type="Pfam" id="PF25106">
    <property type="entry name" value="VWA_4"/>
    <property type="match status" value="1"/>
</dbReference>
<dbReference type="AlphaFoldDB" id="A0A0L7KZT6"/>
<dbReference type="InterPro" id="IPR056861">
    <property type="entry name" value="HMCN1-like_VWA"/>
</dbReference>
<evidence type="ECO:0000313" key="5">
    <source>
        <dbReference type="EMBL" id="KOB68544.1"/>
    </source>
</evidence>
<dbReference type="GO" id="GO:0032991">
    <property type="term" value="C:protein-containing complex"/>
    <property type="evidence" value="ECO:0007669"/>
    <property type="project" value="UniProtKB-ARBA"/>
</dbReference>
<accession>A0A0L7KZT6</accession>
<evidence type="ECO:0000256" key="3">
    <source>
        <dbReference type="ARBA" id="ARBA00022729"/>
    </source>
</evidence>
<dbReference type="InterPro" id="IPR036465">
    <property type="entry name" value="vWFA_dom_sf"/>
</dbReference>
<comment type="caution">
    <text evidence="5">The sequence shown here is derived from an EMBL/GenBank/DDBJ whole genome shotgun (WGS) entry which is preliminary data.</text>
</comment>
<keyword evidence="6" id="KW-1185">Reference proteome</keyword>
<organism evidence="5 6">
    <name type="scientific">Operophtera brumata</name>
    <name type="common">Winter moth</name>
    <name type="synonym">Phalaena brumata</name>
    <dbReference type="NCBI Taxonomy" id="104452"/>
    <lineage>
        <taxon>Eukaryota</taxon>
        <taxon>Metazoa</taxon>
        <taxon>Ecdysozoa</taxon>
        <taxon>Arthropoda</taxon>
        <taxon>Hexapoda</taxon>
        <taxon>Insecta</taxon>
        <taxon>Pterygota</taxon>
        <taxon>Neoptera</taxon>
        <taxon>Endopterygota</taxon>
        <taxon>Lepidoptera</taxon>
        <taxon>Glossata</taxon>
        <taxon>Ditrysia</taxon>
        <taxon>Geometroidea</taxon>
        <taxon>Geometridae</taxon>
        <taxon>Larentiinae</taxon>
        <taxon>Operophtera</taxon>
    </lineage>
</organism>